<gene>
    <name evidence="1" type="ORF">HMPREF0765_1158</name>
</gene>
<dbReference type="Proteomes" id="UP000006241">
    <property type="component" value="Unassembled WGS sequence"/>
</dbReference>
<evidence type="ECO:0000313" key="2">
    <source>
        <dbReference type="Proteomes" id="UP000006241"/>
    </source>
</evidence>
<protein>
    <submittedName>
        <fullName evidence="1">Uncharacterized protein</fullName>
    </submittedName>
</protein>
<accession>C2FV02</accession>
<evidence type="ECO:0000313" key="1">
    <source>
        <dbReference type="EMBL" id="EEI93246.1"/>
    </source>
</evidence>
<proteinExistence type="predicted"/>
<name>C2FV02_SPHSI</name>
<dbReference type="HOGENOM" id="CLU_2720306_0_0_10"/>
<dbReference type="EMBL" id="ACHB01000028">
    <property type="protein sequence ID" value="EEI93246.1"/>
    <property type="molecule type" value="Genomic_DNA"/>
</dbReference>
<dbReference type="AlphaFoldDB" id="C2FV02"/>
<sequence length="72" mass="8445">MTDIWSLCDRFSLLFKERFRLSGEKLKAIAKQPLVNCWWGHQQTHTTRFQLQKKTDTTDTSATTLILAPDEF</sequence>
<organism evidence="1 2">
    <name type="scientific">Sphingobacterium spiritivorum ATCC 33300</name>
    <dbReference type="NCBI Taxonomy" id="525372"/>
    <lineage>
        <taxon>Bacteria</taxon>
        <taxon>Pseudomonadati</taxon>
        <taxon>Bacteroidota</taxon>
        <taxon>Sphingobacteriia</taxon>
        <taxon>Sphingobacteriales</taxon>
        <taxon>Sphingobacteriaceae</taxon>
        <taxon>Sphingobacterium</taxon>
    </lineage>
</organism>
<reference evidence="1 2" key="1">
    <citation type="submission" date="2009-01" db="EMBL/GenBank/DDBJ databases">
        <authorList>
            <person name="Qin X."/>
            <person name="Bachman B."/>
            <person name="Battles P."/>
            <person name="Bell A."/>
            <person name="Bess C."/>
            <person name="Bickham C."/>
            <person name="Chaboub L."/>
            <person name="Chen D."/>
            <person name="Coyle M."/>
            <person name="Deiros D.R."/>
            <person name="Dinh H."/>
            <person name="Forbes L."/>
            <person name="Fowler G."/>
            <person name="Francisco L."/>
            <person name="Fu Q."/>
            <person name="Gubbala S."/>
            <person name="Hale W."/>
            <person name="Han Y."/>
            <person name="Hemphill L."/>
            <person name="Highlander S.K."/>
            <person name="Hirani K."/>
            <person name="Hogues M."/>
            <person name="Jackson L."/>
            <person name="Jakkamsetti A."/>
            <person name="Javaid M."/>
            <person name="Jiang H."/>
            <person name="Korchina V."/>
            <person name="Kovar C."/>
            <person name="Lara F."/>
            <person name="Lee S."/>
            <person name="Mata R."/>
            <person name="Mathew T."/>
            <person name="Moen C."/>
            <person name="Morales K."/>
            <person name="Munidasa M."/>
            <person name="Nazareth L."/>
            <person name="Ngo R."/>
            <person name="Nguyen L."/>
            <person name="Okwuonu G."/>
            <person name="Ongeri F."/>
            <person name="Patil S."/>
            <person name="Petrosino J."/>
            <person name="Pham C."/>
            <person name="Pham P."/>
            <person name="Pu L.-L."/>
            <person name="Puazo M."/>
            <person name="Raj R."/>
            <person name="Reid J."/>
            <person name="Rouhana J."/>
            <person name="Saada N."/>
            <person name="Shang Y."/>
            <person name="Simmons D."/>
            <person name="Thornton R."/>
            <person name="Warren J."/>
            <person name="Weissenberger G."/>
            <person name="Zhang J."/>
            <person name="Zhang L."/>
            <person name="Zhou C."/>
            <person name="Zhu D."/>
            <person name="Muzny D."/>
            <person name="Worley K."/>
            <person name="Gibbs R."/>
        </authorList>
    </citation>
    <scope>NUCLEOTIDE SEQUENCE [LARGE SCALE GENOMIC DNA]</scope>
    <source>
        <strain evidence="1 2">ATCC 33300</strain>
    </source>
</reference>
<comment type="caution">
    <text evidence="1">The sequence shown here is derived from an EMBL/GenBank/DDBJ whole genome shotgun (WGS) entry which is preliminary data.</text>
</comment>